<keyword evidence="5 9" id="KW-0812">Transmembrane</keyword>
<dbReference type="GO" id="GO:0022857">
    <property type="term" value="F:transmembrane transporter activity"/>
    <property type="evidence" value="ECO:0007669"/>
    <property type="project" value="UniProtKB-UniRule"/>
</dbReference>
<feature type="transmembrane region" description="Helical" evidence="9">
    <location>
        <begin position="17"/>
        <end position="38"/>
    </location>
</feature>
<dbReference type="PANTHER" id="PTHR35011">
    <property type="entry name" value="2,3-DIKETO-L-GULONATE TRAP TRANSPORTER SMALL PERMEASE PROTEIN YIAM"/>
    <property type="match status" value="1"/>
</dbReference>
<dbReference type="AlphaFoldDB" id="A0A5J5GMK3"/>
<comment type="caution">
    <text evidence="11">The sequence shown here is derived from an EMBL/GenBank/DDBJ whole genome shotgun (WGS) entry which is preliminary data.</text>
</comment>
<evidence type="ECO:0000313" key="11">
    <source>
        <dbReference type="EMBL" id="KAA9008754.1"/>
    </source>
</evidence>
<evidence type="ECO:0000256" key="7">
    <source>
        <dbReference type="ARBA" id="ARBA00023136"/>
    </source>
</evidence>
<evidence type="ECO:0000259" key="10">
    <source>
        <dbReference type="Pfam" id="PF04290"/>
    </source>
</evidence>
<evidence type="ECO:0000256" key="6">
    <source>
        <dbReference type="ARBA" id="ARBA00022989"/>
    </source>
</evidence>
<comment type="similarity">
    <text evidence="8 9">Belongs to the TRAP transporter small permease family.</text>
</comment>
<evidence type="ECO:0000256" key="1">
    <source>
        <dbReference type="ARBA" id="ARBA00004429"/>
    </source>
</evidence>
<accession>A0A5J5GMK3</accession>
<keyword evidence="4 9" id="KW-0997">Cell inner membrane</keyword>
<protein>
    <recommendedName>
        <fullName evidence="9">TRAP transporter small permease protein</fullName>
    </recommendedName>
</protein>
<feature type="transmembrane region" description="Helical" evidence="9">
    <location>
        <begin position="134"/>
        <end position="156"/>
    </location>
</feature>
<keyword evidence="2 9" id="KW-0813">Transport</keyword>
<evidence type="ECO:0000313" key="12">
    <source>
        <dbReference type="Proteomes" id="UP000326554"/>
    </source>
</evidence>
<dbReference type="RefSeq" id="WP_150444287.1">
    <property type="nucleotide sequence ID" value="NZ_VYQE01000002.1"/>
</dbReference>
<gene>
    <name evidence="11" type="ORF">F3S47_05665</name>
</gene>
<organism evidence="11 12">
    <name type="scientific">Histidinibacterium aquaticum</name>
    <dbReference type="NCBI Taxonomy" id="2613962"/>
    <lineage>
        <taxon>Bacteria</taxon>
        <taxon>Pseudomonadati</taxon>
        <taxon>Pseudomonadota</taxon>
        <taxon>Alphaproteobacteria</taxon>
        <taxon>Rhodobacterales</taxon>
        <taxon>Paracoccaceae</taxon>
        <taxon>Histidinibacterium</taxon>
    </lineage>
</organism>
<keyword evidence="3" id="KW-1003">Cell membrane</keyword>
<evidence type="ECO:0000256" key="9">
    <source>
        <dbReference type="RuleBase" id="RU369079"/>
    </source>
</evidence>
<dbReference type="GO" id="GO:0005886">
    <property type="term" value="C:plasma membrane"/>
    <property type="evidence" value="ECO:0007669"/>
    <property type="project" value="UniProtKB-SubCell"/>
</dbReference>
<name>A0A5J5GMK3_9RHOB</name>
<evidence type="ECO:0000256" key="3">
    <source>
        <dbReference type="ARBA" id="ARBA00022475"/>
    </source>
</evidence>
<evidence type="ECO:0000256" key="5">
    <source>
        <dbReference type="ARBA" id="ARBA00022692"/>
    </source>
</evidence>
<dbReference type="PANTHER" id="PTHR35011:SF2">
    <property type="entry name" value="2,3-DIKETO-L-GULONATE TRAP TRANSPORTER SMALL PERMEASE PROTEIN YIAM"/>
    <property type="match status" value="1"/>
</dbReference>
<comment type="subcellular location">
    <subcellularLocation>
        <location evidence="1 9">Cell inner membrane</location>
        <topology evidence="1 9">Multi-pass membrane protein</topology>
    </subcellularLocation>
</comment>
<dbReference type="Proteomes" id="UP000326554">
    <property type="component" value="Unassembled WGS sequence"/>
</dbReference>
<sequence length="185" mass="20082">MRAPDPLTLGPFTRAEVLLATALGWLLVTMISGMTIIVSMQIVSRYLLDISLIWSEEVARLLFISMVFIGAALLARQREHLAVTAFADMLPQRGRHFADALVEGVALVCAGYLLRGAWTTLLSEWDQLTPGLQFPMGVVFGIVLLSSLLLTAWLALNVAASVRAAILGLPHTRNALPESGRDTSQ</sequence>
<keyword evidence="7 9" id="KW-0472">Membrane</keyword>
<feature type="transmembrane region" description="Helical" evidence="9">
    <location>
        <begin position="58"/>
        <end position="75"/>
    </location>
</feature>
<dbReference type="InterPro" id="IPR055348">
    <property type="entry name" value="DctQ"/>
</dbReference>
<feature type="transmembrane region" description="Helical" evidence="9">
    <location>
        <begin position="96"/>
        <end position="114"/>
    </location>
</feature>
<comment type="subunit">
    <text evidence="9">The complex comprises the extracytoplasmic solute receptor protein and the two transmembrane proteins.</text>
</comment>
<evidence type="ECO:0000256" key="4">
    <source>
        <dbReference type="ARBA" id="ARBA00022519"/>
    </source>
</evidence>
<reference evidence="11 12" key="1">
    <citation type="submission" date="2019-09" db="EMBL/GenBank/DDBJ databases">
        <authorList>
            <person name="Park J.-S."/>
            <person name="Choi H.-J."/>
        </authorList>
    </citation>
    <scope>NUCLEOTIDE SEQUENCE [LARGE SCALE GENOMIC DNA]</scope>
    <source>
        <strain evidence="11 12">176SS1-4</strain>
    </source>
</reference>
<dbReference type="EMBL" id="VYQE01000002">
    <property type="protein sequence ID" value="KAA9008754.1"/>
    <property type="molecule type" value="Genomic_DNA"/>
</dbReference>
<proteinExistence type="inferred from homology"/>
<feature type="domain" description="Tripartite ATP-independent periplasmic transporters DctQ component" evidence="10">
    <location>
        <begin position="34"/>
        <end position="163"/>
    </location>
</feature>
<evidence type="ECO:0000256" key="2">
    <source>
        <dbReference type="ARBA" id="ARBA00022448"/>
    </source>
</evidence>
<dbReference type="InterPro" id="IPR007387">
    <property type="entry name" value="TRAP_DctQ"/>
</dbReference>
<evidence type="ECO:0000256" key="8">
    <source>
        <dbReference type="ARBA" id="ARBA00038436"/>
    </source>
</evidence>
<comment type="function">
    <text evidence="9">Part of the tripartite ATP-independent periplasmic (TRAP) transport system.</text>
</comment>
<keyword evidence="12" id="KW-1185">Reference proteome</keyword>
<dbReference type="Pfam" id="PF04290">
    <property type="entry name" value="DctQ"/>
    <property type="match status" value="1"/>
</dbReference>
<dbReference type="GO" id="GO:0015740">
    <property type="term" value="P:C4-dicarboxylate transport"/>
    <property type="evidence" value="ECO:0007669"/>
    <property type="project" value="TreeGrafter"/>
</dbReference>
<keyword evidence="6 9" id="KW-1133">Transmembrane helix</keyword>